<accession>A0A4Y2R666</accession>
<reference evidence="1 2" key="1">
    <citation type="journal article" date="2019" name="Sci. Rep.">
        <title>Orb-weaving spider Araneus ventricosus genome elucidates the spidroin gene catalogue.</title>
        <authorList>
            <person name="Kono N."/>
            <person name="Nakamura H."/>
            <person name="Ohtoshi R."/>
            <person name="Moran D.A.P."/>
            <person name="Shinohara A."/>
            <person name="Yoshida Y."/>
            <person name="Fujiwara M."/>
            <person name="Mori M."/>
            <person name="Tomita M."/>
            <person name="Arakawa K."/>
        </authorList>
    </citation>
    <scope>NUCLEOTIDE SEQUENCE [LARGE SCALE GENOMIC DNA]</scope>
</reference>
<gene>
    <name evidence="1" type="ORF">AVEN_147461_1</name>
</gene>
<evidence type="ECO:0000313" key="2">
    <source>
        <dbReference type="Proteomes" id="UP000499080"/>
    </source>
</evidence>
<keyword evidence="2" id="KW-1185">Reference proteome</keyword>
<comment type="caution">
    <text evidence="1">The sequence shown here is derived from an EMBL/GenBank/DDBJ whole genome shotgun (WGS) entry which is preliminary data.</text>
</comment>
<dbReference type="Proteomes" id="UP000499080">
    <property type="component" value="Unassembled WGS sequence"/>
</dbReference>
<dbReference type="AlphaFoldDB" id="A0A4Y2R666"/>
<dbReference type="OrthoDB" id="6437147at2759"/>
<evidence type="ECO:0000313" key="1">
    <source>
        <dbReference type="EMBL" id="GBN71227.1"/>
    </source>
</evidence>
<name>A0A4Y2R666_ARAVE</name>
<protein>
    <recommendedName>
        <fullName evidence="3">DUF4371 domain-containing protein</fullName>
    </recommendedName>
</protein>
<sequence>MSEIIRYVHIENKKVEIKALFLSFFQLTGKKAVGITEDILKVVEWDGLDTTMCRRQGHGNASITVCSLRAQQSDRNSETELPKFLQSLVENNNELSADGIPTEIPRLERFLKAAKFSKEVSLGCTSLRFLEFEVEYELFNPFPNLTLALRFFLT</sequence>
<organism evidence="1 2">
    <name type="scientific">Araneus ventricosus</name>
    <name type="common">Orbweaver spider</name>
    <name type="synonym">Epeira ventricosa</name>
    <dbReference type="NCBI Taxonomy" id="182803"/>
    <lineage>
        <taxon>Eukaryota</taxon>
        <taxon>Metazoa</taxon>
        <taxon>Ecdysozoa</taxon>
        <taxon>Arthropoda</taxon>
        <taxon>Chelicerata</taxon>
        <taxon>Arachnida</taxon>
        <taxon>Araneae</taxon>
        <taxon>Araneomorphae</taxon>
        <taxon>Entelegynae</taxon>
        <taxon>Araneoidea</taxon>
        <taxon>Araneidae</taxon>
        <taxon>Araneus</taxon>
    </lineage>
</organism>
<evidence type="ECO:0008006" key="3">
    <source>
        <dbReference type="Google" id="ProtNLM"/>
    </source>
</evidence>
<dbReference type="EMBL" id="BGPR01015941">
    <property type="protein sequence ID" value="GBN71227.1"/>
    <property type="molecule type" value="Genomic_DNA"/>
</dbReference>
<proteinExistence type="predicted"/>